<dbReference type="EMBL" id="JAPAAF010000011">
    <property type="protein sequence ID" value="MCW0483074.1"/>
    <property type="molecule type" value="Genomic_DNA"/>
</dbReference>
<dbReference type="AlphaFoldDB" id="A0AA41Y436"/>
<keyword evidence="1" id="KW-0732">Signal</keyword>
<accession>A0AA41Y436</accession>
<dbReference type="PROSITE" id="PS51257">
    <property type="entry name" value="PROKAR_LIPOPROTEIN"/>
    <property type="match status" value="1"/>
</dbReference>
<sequence>MNRKLYIFISILVLAFSACRHAIVPDTTKANQPDLFPDYTGVTIPVSIAPLNFNVNEAHSAIHAEITGTDQSGFSVSGKKFIQWPSRKWSELLAKNTGDSIRITVSIKQNGNWIQYAPFTIYISPDPIDYGLAYRLVAPGYEVYSKMGIYQRDLSTFQQSPIIENTLVPGSCVNCHSFRLTDPGYLNIHMRGPKGGTILKTGDEINLLNTKTPRTLSNFVYPFWHPSGNFLAYSVNNIKQVFHETKGKRVEVVDLASDVIVYDVKNNLTLYCDQLMSDSVFETFPTFSSDGRTLYFCASDAKEFPSEYQQVRYNLCSLAFDPETATFGTRIDTVFHASALGKSVTFPRPSPDGRYIMFTLTDYGNFSIWHDEADLYLLDVQSGECRAMDAVNSNRTESYHSWSSNSRWFVFSSRRIDGLYTRPFIAHLDENGNPGKPFLLPQENPGHHDALLFSYNIPEFINQPVKLDMHQVEHLLHTEGTKVEQRE</sequence>
<gene>
    <name evidence="2" type="ORF">N2K84_10060</name>
</gene>
<evidence type="ECO:0000313" key="2">
    <source>
        <dbReference type="EMBL" id="MCW0483074.1"/>
    </source>
</evidence>
<evidence type="ECO:0008006" key="4">
    <source>
        <dbReference type="Google" id="ProtNLM"/>
    </source>
</evidence>
<dbReference type="SUPFAM" id="SSF82171">
    <property type="entry name" value="DPP6 N-terminal domain-like"/>
    <property type="match status" value="1"/>
</dbReference>
<dbReference type="Proteomes" id="UP001163821">
    <property type="component" value="Unassembled WGS sequence"/>
</dbReference>
<protein>
    <recommendedName>
        <fullName evidence="4">WD40-like Beta Propeller Repeat</fullName>
    </recommendedName>
</protein>
<organism evidence="2 3">
    <name type="scientific">Gaoshiqia sediminis</name>
    <dbReference type="NCBI Taxonomy" id="2986998"/>
    <lineage>
        <taxon>Bacteria</taxon>
        <taxon>Pseudomonadati</taxon>
        <taxon>Bacteroidota</taxon>
        <taxon>Bacteroidia</taxon>
        <taxon>Marinilabiliales</taxon>
        <taxon>Prolixibacteraceae</taxon>
        <taxon>Gaoshiqia</taxon>
    </lineage>
</organism>
<feature type="chain" id="PRO_5041263198" description="WD40-like Beta Propeller Repeat" evidence="1">
    <location>
        <begin position="23"/>
        <end position="487"/>
    </location>
</feature>
<dbReference type="InterPro" id="IPR011042">
    <property type="entry name" value="6-blade_b-propeller_TolB-like"/>
</dbReference>
<feature type="signal peptide" evidence="1">
    <location>
        <begin position="1"/>
        <end position="22"/>
    </location>
</feature>
<dbReference type="RefSeq" id="WP_282591675.1">
    <property type="nucleotide sequence ID" value="NZ_JAPAAF010000011.1"/>
</dbReference>
<dbReference type="InterPro" id="IPR011659">
    <property type="entry name" value="WD40"/>
</dbReference>
<reference evidence="2" key="1">
    <citation type="submission" date="2022-10" db="EMBL/GenBank/DDBJ databases">
        <title>Gaoshiqiia sediminis gen. nov., sp. nov., isolated from coastal sediment.</title>
        <authorList>
            <person name="Yu W.X."/>
            <person name="Mu D.S."/>
            <person name="Du J.Z."/>
            <person name="Liang Y.Q."/>
        </authorList>
    </citation>
    <scope>NUCLEOTIDE SEQUENCE</scope>
    <source>
        <strain evidence="2">A06</strain>
    </source>
</reference>
<evidence type="ECO:0000313" key="3">
    <source>
        <dbReference type="Proteomes" id="UP001163821"/>
    </source>
</evidence>
<evidence type="ECO:0000256" key="1">
    <source>
        <dbReference type="SAM" id="SignalP"/>
    </source>
</evidence>
<name>A0AA41Y436_9BACT</name>
<keyword evidence="3" id="KW-1185">Reference proteome</keyword>
<proteinExistence type="predicted"/>
<comment type="caution">
    <text evidence="2">The sequence shown here is derived from an EMBL/GenBank/DDBJ whole genome shotgun (WGS) entry which is preliminary data.</text>
</comment>
<dbReference type="Pfam" id="PF07676">
    <property type="entry name" value="PD40"/>
    <property type="match status" value="3"/>
</dbReference>
<dbReference type="Gene3D" id="2.120.10.30">
    <property type="entry name" value="TolB, C-terminal domain"/>
    <property type="match status" value="1"/>
</dbReference>